<protein>
    <submittedName>
        <fullName evidence="2">Uncharacterized protein</fullName>
    </submittedName>
</protein>
<dbReference type="RefSeq" id="WP_115480458.1">
    <property type="nucleotide sequence ID" value="NZ_QRCT01000009.1"/>
</dbReference>
<dbReference type="Proteomes" id="UP000255036">
    <property type="component" value="Unassembled WGS sequence"/>
</dbReference>
<reference evidence="2 3" key="1">
    <citation type="submission" date="2018-07" db="EMBL/GenBank/DDBJ databases">
        <title>Anaerosacharophilus polymeroproducens gen. nov. sp. nov., an anaerobic bacterium isolated from salt field.</title>
        <authorList>
            <person name="Kim W."/>
            <person name="Yang S.-H."/>
            <person name="Oh J."/>
            <person name="Lee J.-H."/>
            <person name="Kwon K.K."/>
        </authorList>
    </citation>
    <scope>NUCLEOTIDE SEQUENCE [LARGE SCALE GENOMIC DNA]</scope>
    <source>
        <strain evidence="2 3">MCWD5</strain>
    </source>
</reference>
<feature type="coiled-coil region" evidence="1">
    <location>
        <begin position="27"/>
        <end position="68"/>
    </location>
</feature>
<keyword evidence="3" id="KW-1185">Reference proteome</keyword>
<evidence type="ECO:0000313" key="2">
    <source>
        <dbReference type="EMBL" id="RDU24974.1"/>
    </source>
</evidence>
<name>A0A371AZF2_9FIRM</name>
<proteinExistence type="predicted"/>
<sequence>MQKIKTLSHVYLRPDPILNGTSIYLKLHNITNQMERLEHTKETCLNRIDMADKKLELLEKRYNELKNLL</sequence>
<dbReference type="EMBL" id="QRCT01000009">
    <property type="protein sequence ID" value="RDU24974.1"/>
    <property type="molecule type" value="Genomic_DNA"/>
</dbReference>
<gene>
    <name evidence="2" type="ORF">DWV06_01730</name>
</gene>
<comment type="caution">
    <text evidence="2">The sequence shown here is derived from an EMBL/GenBank/DDBJ whole genome shotgun (WGS) entry which is preliminary data.</text>
</comment>
<keyword evidence="1" id="KW-0175">Coiled coil</keyword>
<organism evidence="2 3">
    <name type="scientific">Anaerosacchariphilus polymeriproducens</name>
    <dbReference type="NCBI Taxonomy" id="1812858"/>
    <lineage>
        <taxon>Bacteria</taxon>
        <taxon>Bacillati</taxon>
        <taxon>Bacillota</taxon>
        <taxon>Clostridia</taxon>
        <taxon>Lachnospirales</taxon>
        <taxon>Lachnospiraceae</taxon>
        <taxon>Anaerosacchariphilus</taxon>
    </lineage>
</organism>
<dbReference type="OrthoDB" id="9922971at2"/>
<evidence type="ECO:0000256" key="1">
    <source>
        <dbReference type="SAM" id="Coils"/>
    </source>
</evidence>
<accession>A0A371AZF2</accession>
<dbReference type="AlphaFoldDB" id="A0A371AZF2"/>
<evidence type="ECO:0000313" key="3">
    <source>
        <dbReference type="Proteomes" id="UP000255036"/>
    </source>
</evidence>